<gene>
    <name evidence="2" type="ORF">Aud_010107</name>
</gene>
<dbReference type="RefSeq" id="XP_043150885.1">
    <property type="nucleotide sequence ID" value="XM_043294950.1"/>
</dbReference>
<organism evidence="2 3">
    <name type="scientific">Aspergillus udagawae</name>
    <dbReference type="NCBI Taxonomy" id="91492"/>
    <lineage>
        <taxon>Eukaryota</taxon>
        <taxon>Fungi</taxon>
        <taxon>Dikarya</taxon>
        <taxon>Ascomycota</taxon>
        <taxon>Pezizomycotina</taxon>
        <taxon>Eurotiomycetes</taxon>
        <taxon>Eurotiomycetidae</taxon>
        <taxon>Eurotiales</taxon>
        <taxon>Aspergillaceae</taxon>
        <taxon>Aspergillus</taxon>
        <taxon>Aspergillus subgen. Fumigati</taxon>
    </lineage>
</organism>
<reference evidence="2" key="2">
    <citation type="submission" date="2021-01" db="EMBL/GenBank/DDBJ databases">
        <title>Pan-genome distribution and transcriptional activeness of fungal secondary metabolism genes in Aspergillus section Fumigati.</title>
        <authorList>
            <person name="Takahashi H."/>
            <person name="Umemura M."/>
            <person name="Ninomiya A."/>
            <person name="Kusuya Y."/>
            <person name="Urayama S."/>
            <person name="Shimizu M."/>
            <person name="Watanabe A."/>
            <person name="Kamei K."/>
            <person name="Yaguchi T."/>
            <person name="Hagiwara D."/>
        </authorList>
    </citation>
    <scope>NUCLEOTIDE SEQUENCE</scope>
    <source>
        <strain evidence="2">IFM 46973</strain>
    </source>
</reference>
<evidence type="ECO:0000313" key="2">
    <source>
        <dbReference type="EMBL" id="GIC93619.1"/>
    </source>
</evidence>
<dbReference type="PANTHER" id="PTHR33112:SF12">
    <property type="entry name" value="HETEROKARYON INCOMPATIBILITY DOMAIN-CONTAINING PROTEIN"/>
    <property type="match status" value="1"/>
</dbReference>
<evidence type="ECO:0000259" key="1">
    <source>
        <dbReference type="Pfam" id="PF06985"/>
    </source>
</evidence>
<dbReference type="Pfam" id="PF06985">
    <property type="entry name" value="HET"/>
    <property type="match status" value="1"/>
</dbReference>
<dbReference type="PROSITE" id="PS51257">
    <property type="entry name" value="PROKAR_LIPOPROTEIN"/>
    <property type="match status" value="1"/>
</dbReference>
<proteinExistence type="predicted"/>
<sequence>MKDKVKQLNMMSTIYGCATVTIMALTGEHANAGLPGISVARLTQVKENINNCTLSTIPQHFALEEQAAIWSRRAWTLQEGMLSRRSLVFTQSQVAFVCLCGRIEEGLDVATVPSISLGTHPLESTIQTLYAPNPISKVQQFYGDSEVCMDFYSGLLRTYTRRHMTNESDSLNAFRGMLTFLKRQLFPEGFVHGLPLRSHAFSLAWMHSRKATPKRRAEFPSWSWTGWEGEVVFPEKLLKTANGSLALTCDIDLKLHFLASHENEIVVEGWVVDLDIRTEPFSELSILDRTTPSGLLRKDSPDTTTP</sequence>
<accession>A0A8E0R258</accession>
<dbReference type="PANTHER" id="PTHR33112">
    <property type="entry name" value="DOMAIN PROTEIN, PUTATIVE-RELATED"/>
    <property type="match status" value="1"/>
</dbReference>
<feature type="domain" description="Heterokaryon incompatibility" evidence="1">
    <location>
        <begin position="2"/>
        <end position="79"/>
    </location>
</feature>
<dbReference type="Proteomes" id="UP000036893">
    <property type="component" value="Unassembled WGS sequence"/>
</dbReference>
<name>A0A8E0R258_9EURO</name>
<evidence type="ECO:0000313" key="3">
    <source>
        <dbReference type="Proteomes" id="UP000036893"/>
    </source>
</evidence>
<dbReference type="AlphaFoldDB" id="A0A8E0R258"/>
<dbReference type="GeneID" id="66997584"/>
<reference evidence="2" key="1">
    <citation type="journal article" date="2015" name="Genome Announc.">
        <title>Draft Genome Sequence of the Pathogenic Filamentous Fungus Aspergillus udagawae Strain IFM 46973T.</title>
        <authorList>
            <person name="Kusuya Y."/>
            <person name="Takahashi-Nakaguchi A."/>
            <person name="Takahashi H."/>
            <person name="Yaguchi T."/>
        </authorList>
    </citation>
    <scope>NUCLEOTIDE SEQUENCE</scope>
    <source>
        <strain evidence="2">IFM 46973</strain>
    </source>
</reference>
<comment type="caution">
    <text evidence="2">The sequence shown here is derived from an EMBL/GenBank/DDBJ whole genome shotgun (WGS) entry which is preliminary data.</text>
</comment>
<dbReference type="EMBL" id="BBXM02000008">
    <property type="protein sequence ID" value="GIC93619.1"/>
    <property type="molecule type" value="Genomic_DNA"/>
</dbReference>
<dbReference type="InterPro" id="IPR010730">
    <property type="entry name" value="HET"/>
</dbReference>
<protein>
    <recommendedName>
        <fullName evidence="1">Heterokaryon incompatibility domain-containing protein</fullName>
    </recommendedName>
</protein>